<reference evidence="1" key="1">
    <citation type="journal article" date="2014" name="Front. Microbiol.">
        <title>High frequency of phylogenetically diverse reductive dehalogenase-homologous genes in deep subseafloor sedimentary metagenomes.</title>
        <authorList>
            <person name="Kawai M."/>
            <person name="Futagami T."/>
            <person name="Toyoda A."/>
            <person name="Takaki Y."/>
            <person name="Nishi S."/>
            <person name="Hori S."/>
            <person name="Arai W."/>
            <person name="Tsubouchi T."/>
            <person name="Morono Y."/>
            <person name="Uchiyama I."/>
            <person name="Ito T."/>
            <person name="Fujiyama A."/>
            <person name="Inagaki F."/>
            <person name="Takami H."/>
        </authorList>
    </citation>
    <scope>NUCLEOTIDE SEQUENCE</scope>
    <source>
        <strain evidence="1">Expedition CK06-06</strain>
    </source>
</reference>
<feature type="non-terminal residue" evidence="1">
    <location>
        <position position="1"/>
    </location>
</feature>
<dbReference type="AlphaFoldDB" id="X1FVV6"/>
<dbReference type="EMBL" id="BARU01004927">
    <property type="protein sequence ID" value="GAH24908.1"/>
    <property type="molecule type" value="Genomic_DNA"/>
</dbReference>
<gene>
    <name evidence="1" type="ORF">S03H2_09597</name>
</gene>
<proteinExistence type="predicted"/>
<comment type="caution">
    <text evidence="1">The sequence shown here is derived from an EMBL/GenBank/DDBJ whole genome shotgun (WGS) entry which is preliminary data.</text>
</comment>
<name>X1FVV6_9ZZZZ</name>
<protein>
    <submittedName>
        <fullName evidence="1">Uncharacterized protein</fullName>
    </submittedName>
</protein>
<accession>X1FVV6</accession>
<evidence type="ECO:0000313" key="1">
    <source>
        <dbReference type="EMBL" id="GAH24908.1"/>
    </source>
</evidence>
<organism evidence="1">
    <name type="scientific">marine sediment metagenome</name>
    <dbReference type="NCBI Taxonomy" id="412755"/>
    <lineage>
        <taxon>unclassified sequences</taxon>
        <taxon>metagenomes</taxon>
        <taxon>ecological metagenomes</taxon>
    </lineage>
</organism>
<sequence>LQSRIDAMYIDKLDGKIGEDYFLEKSEEWRKE</sequence>